<evidence type="ECO:0000256" key="4">
    <source>
        <dbReference type="ARBA" id="ARBA00022827"/>
    </source>
</evidence>
<evidence type="ECO:0000313" key="6">
    <source>
        <dbReference type="EMBL" id="CAH1001191.1"/>
    </source>
</evidence>
<dbReference type="EC" id="1.18.1.-" evidence="6"/>
<sequence>MHVAIIGNGIAGVTAARWLRKLNDAVRITLISAETDYFFSRTALMYAYMGHQRFEDLMPYEPFFWPKNRIDLRRQYVEQVEPEAHLLHFGDGTTLAYDKLILATGSSYNTFDWPGQELERVRGLVSAQDLQYLERITPDIQSAVVVGGGLIGIELAEMLHSRQIPVSLLVRESSYWSSALPREESELVSRHILNHGIDLRHDTELQEIHDDGGGAAGAITTKGGERIDCQFVGLTAGVHPNIDFLRDTEGLELGKGVLVDGYLRTSLPDVYAIGDCAEVREPRPSRKAIEAVWYTGRIMGETVAYTVLGRPVAYDPGIWFNSAKFIDLEYQVYGDVPPKDGREGLESLYWQHPTEDKAVRINYDAADGSVKGFNLMGVRYRHEVCEKWIASGTHIEQVLQQLGMANFDPEFYKEYEADIVALYNRQTGKNLQLKQRRGLSAALRFLNFKSRAPRAISTPDAQ</sequence>
<proteinExistence type="inferred from homology"/>
<dbReference type="GO" id="GO:0016491">
    <property type="term" value="F:oxidoreductase activity"/>
    <property type="evidence" value="ECO:0007669"/>
    <property type="project" value="UniProtKB-KW"/>
</dbReference>
<gene>
    <name evidence="6" type="primary">norW</name>
    <name evidence="6" type="ORF">LEM8419_02089</name>
</gene>
<accession>A0ABM9B238</accession>
<keyword evidence="3" id="KW-0285">Flavoprotein</keyword>
<keyword evidence="6" id="KW-0560">Oxidoreductase</keyword>
<organism evidence="6 7">
    <name type="scientific">Neolewinella maritima</name>
    <dbReference type="NCBI Taxonomy" id="1383882"/>
    <lineage>
        <taxon>Bacteria</taxon>
        <taxon>Pseudomonadati</taxon>
        <taxon>Bacteroidota</taxon>
        <taxon>Saprospiria</taxon>
        <taxon>Saprospirales</taxon>
        <taxon>Lewinellaceae</taxon>
        <taxon>Neolewinella</taxon>
    </lineage>
</organism>
<evidence type="ECO:0000256" key="3">
    <source>
        <dbReference type="ARBA" id="ARBA00022630"/>
    </source>
</evidence>
<dbReference type="PANTHER" id="PTHR43429">
    <property type="entry name" value="PYRIDINE NUCLEOTIDE-DISULFIDE OXIDOREDUCTASE DOMAIN-CONTAINING"/>
    <property type="match status" value="1"/>
</dbReference>
<dbReference type="PANTHER" id="PTHR43429:SF3">
    <property type="entry name" value="NITRITE REDUCTASE [NAD(P)H]"/>
    <property type="match status" value="1"/>
</dbReference>
<keyword evidence="4" id="KW-0274">FAD</keyword>
<comment type="similarity">
    <text evidence="2">Belongs to the FAD-dependent oxidoreductase family.</text>
</comment>
<evidence type="ECO:0000313" key="7">
    <source>
        <dbReference type="Proteomes" id="UP000837803"/>
    </source>
</evidence>
<dbReference type="InterPro" id="IPR023753">
    <property type="entry name" value="FAD/NAD-binding_dom"/>
</dbReference>
<keyword evidence="7" id="KW-1185">Reference proteome</keyword>
<reference evidence="6" key="1">
    <citation type="submission" date="2021-12" db="EMBL/GenBank/DDBJ databases">
        <authorList>
            <person name="Rodrigo-Torres L."/>
            <person name="Arahal R. D."/>
            <person name="Lucena T."/>
        </authorList>
    </citation>
    <scope>NUCLEOTIDE SEQUENCE</scope>
    <source>
        <strain evidence="6">CECT 8419</strain>
    </source>
</reference>
<evidence type="ECO:0000259" key="5">
    <source>
        <dbReference type="Pfam" id="PF07992"/>
    </source>
</evidence>
<dbReference type="PRINTS" id="PR00368">
    <property type="entry name" value="FADPNR"/>
</dbReference>
<evidence type="ECO:0000256" key="1">
    <source>
        <dbReference type="ARBA" id="ARBA00001974"/>
    </source>
</evidence>
<dbReference type="PRINTS" id="PR00411">
    <property type="entry name" value="PNDRDTASEI"/>
</dbReference>
<dbReference type="InterPro" id="IPR036188">
    <property type="entry name" value="FAD/NAD-bd_sf"/>
</dbReference>
<evidence type="ECO:0000256" key="2">
    <source>
        <dbReference type="ARBA" id="ARBA00006442"/>
    </source>
</evidence>
<dbReference type="SUPFAM" id="SSF51905">
    <property type="entry name" value="FAD/NAD(P)-binding domain"/>
    <property type="match status" value="1"/>
</dbReference>
<comment type="cofactor">
    <cofactor evidence="1">
        <name>FAD</name>
        <dbReference type="ChEBI" id="CHEBI:57692"/>
    </cofactor>
</comment>
<protein>
    <submittedName>
        <fullName evidence="6">Nitric oxide reductase FlRd-NAD(+) reductase</fullName>
        <ecNumber evidence="6">1.18.1.-</ecNumber>
    </submittedName>
</protein>
<dbReference type="EMBL" id="CAKLPZ010000002">
    <property type="protein sequence ID" value="CAH1001191.1"/>
    <property type="molecule type" value="Genomic_DNA"/>
</dbReference>
<feature type="domain" description="FAD/NAD(P)-binding" evidence="5">
    <location>
        <begin position="1"/>
        <end position="282"/>
    </location>
</feature>
<dbReference type="Proteomes" id="UP000837803">
    <property type="component" value="Unassembled WGS sequence"/>
</dbReference>
<dbReference type="RefSeq" id="WP_238751042.1">
    <property type="nucleotide sequence ID" value="NZ_CAKLPZ010000002.1"/>
</dbReference>
<name>A0ABM9B238_9BACT</name>
<dbReference type="Gene3D" id="3.50.50.60">
    <property type="entry name" value="FAD/NAD(P)-binding domain"/>
    <property type="match status" value="2"/>
</dbReference>
<dbReference type="Pfam" id="PF07992">
    <property type="entry name" value="Pyr_redox_2"/>
    <property type="match status" value="1"/>
</dbReference>
<comment type="caution">
    <text evidence="6">The sequence shown here is derived from an EMBL/GenBank/DDBJ whole genome shotgun (WGS) entry which is preliminary data.</text>
</comment>
<dbReference type="InterPro" id="IPR050260">
    <property type="entry name" value="FAD-bd_OxRdtase"/>
</dbReference>